<feature type="transmembrane region" description="Helical" evidence="5">
    <location>
        <begin position="98"/>
        <end position="120"/>
    </location>
</feature>
<evidence type="ECO:0000313" key="7">
    <source>
        <dbReference type="EMBL" id="PKK88825.1"/>
    </source>
</evidence>
<gene>
    <name evidence="7" type="ORF">CVV64_17225</name>
</gene>
<evidence type="ECO:0000256" key="1">
    <source>
        <dbReference type="ARBA" id="ARBA00004141"/>
    </source>
</evidence>
<dbReference type="Gene3D" id="1.20.1530.20">
    <property type="match status" value="1"/>
</dbReference>
<dbReference type="PANTHER" id="PTHR43021:SF2">
    <property type="entry name" value="CATION_H+ EXCHANGER DOMAIN-CONTAINING PROTEIN"/>
    <property type="match status" value="1"/>
</dbReference>
<evidence type="ECO:0000256" key="5">
    <source>
        <dbReference type="SAM" id="Phobius"/>
    </source>
</evidence>
<feature type="transmembrane region" description="Helical" evidence="5">
    <location>
        <begin position="158"/>
        <end position="181"/>
    </location>
</feature>
<evidence type="ECO:0000313" key="8">
    <source>
        <dbReference type="Proteomes" id="UP000233256"/>
    </source>
</evidence>
<evidence type="ECO:0000256" key="2">
    <source>
        <dbReference type="ARBA" id="ARBA00022692"/>
    </source>
</evidence>
<dbReference type="PANTHER" id="PTHR43021">
    <property type="entry name" value="NA(+)/H(+) ANTIPORTER-RELATED"/>
    <property type="match status" value="1"/>
</dbReference>
<feature type="transmembrane region" description="Helical" evidence="5">
    <location>
        <begin position="15"/>
        <end position="34"/>
    </location>
</feature>
<keyword evidence="4 5" id="KW-0472">Membrane</keyword>
<organism evidence="7 8">
    <name type="scientific">Candidatus Wallbacteria bacterium HGW-Wallbacteria-1</name>
    <dbReference type="NCBI Taxonomy" id="2013854"/>
    <lineage>
        <taxon>Bacteria</taxon>
        <taxon>Candidatus Walliibacteriota</taxon>
    </lineage>
</organism>
<dbReference type="GO" id="GO:0015297">
    <property type="term" value="F:antiporter activity"/>
    <property type="evidence" value="ECO:0007669"/>
    <property type="project" value="InterPro"/>
</dbReference>
<comment type="caution">
    <text evidence="7">The sequence shown here is derived from an EMBL/GenBank/DDBJ whole genome shotgun (WGS) entry which is preliminary data.</text>
</comment>
<dbReference type="InterPro" id="IPR038770">
    <property type="entry name" value="Na+/solute_symporter_sf"/>
</dbReference>
<proteinExistence type="predicted"/>
<feature type="transmembrane region" description="Helical" evidence="5">
    <location>
        <begin position="69"/>
        <end position="86"/>
    </location>
</feature>
<feature type="transmembrane region" description="Helical" evidence="5">
    <location>
        <begin position="126"/>
        <end position="146"/>
    </location>
</feature>
<protein>
    <recommendedName>
        <fullName evidence="6">Cation/H+ exchanger transmembrane domain-containing protein</fullName>
    </recommendedName>
</protein>
<dbReference type="Proteomes" id="UP000233256">
    <property type="component" value="Unassembled WGS sequence"/>
</dbReference>
<dbReference type="GO" id="GO:1902600">
    <property type="term" value="P:proton transmembrane transport"/>
    <property type="evidence" value="ECO:0007669"/>
    <property type="project" value="InterPro"/>
</dbReference>
<keyword evidence="2 5" id="KW-0812">Transmembrane</keyword>
<dbReference type="Pfam" id="PF00999">
    <property type="entry name" value="Na_H_Exchanger"/>
    <property type="match status" value="1"/>
</dbReference>
<evidence type="ECO:0000256" key="4">
    <source>
        <dbReference type="ARBA" id="ARBA00023136"/>
    </source>
</evidence>
<dbReference type="EMBL" id="PGXC01000034">
    <property type="protein sequence ID" value="PKK88825.1"/>
    <property type="molecule type" value="Genomic_DNA"/>
</dbReference>
<comment type="subcellular location">
    <subcellularLocation>
        <location evidence="1">Membrane</location>
        <topology evidence="1">Multi-pass membrane protein</topology>
    </subcellularLocation>
</comment>
<feature type="transmembrane region" description="Helical" evidence="5">
    <location>
        <begin position="41"/>
        <end position="63"/>
    </location>
</feature>
<accession>A0A2N1PKG4</accession>
<feature type="transmembrane region" description="Helical" evidence="5">
    <location>
        <begin position="231"/>
        <end position="258"/>
    </location>
</feature>
<feature type="domain" description="Cation/H+ exchanger transmembrane" evidence="6">
    <location>
        <begin position="27"/>
        <end position="388"/>
    </location>
</feature>
<feature type="transmembrane region" description="Helical" evidence="5">
    <location>
        <begin position="201"/>
        <end position="222"/>
    </location>
</feature>
<dbReference type="GO" id="GO:0016020">
    <property type="term" value="C:membrane"/>
    <property type="evidence" value="ECO:0007669"/>
    <property type="project" value="UniProtKB-SubCell"/>
</dbReference>
<name>A0A2N1PKG4_9BACT</name>
<feature type="transmembrane region" description="Helical" evidence="5">
    <location>
        <begin position="303"/>
        <end position="320"/>
    </location>
</feature>
<sequence length="411" mass="42884">MTSEVHAGGALSMHILFHLGFILIAGFFGGIAARKVAFPQIVGYMVAGLLGGVSVVGLTTLQVSGNLDTFIQAVLAIIGFTIGGELNFQTLRRIGKGVFWIVILQAVGAFVLVAVGVWLVTSNLPLALVLGVIATATDPVATLAVIREYRASGNLTSTLIAVVGIDDAIGVIIYGFAAAAAKEILAAREGASFFTAIKGPVAEIVFSILTGILLGTMTVYLLRKFKKEEEVFVLTLGSILIVAGSSISLHLSLILTSMAYGCTLANLGTVSAKVSFKSIERVATPLFLVFFYVAGAQMQLKSLITLGMVGSVYLIARFGGKYFGSYIGALAAGSPLKIRNWIGMALMPQAGVALGLAIAVQHEFEAFGPEGQHIGSVAVAITIASTFVNELAGPFLTRVALFRAGEAKPIQ</sequence>
<dbReference type="InterPro" id="IPR006153">
    <property type="entry name" value="Cation/H_exchanger_TM"/>
</dbReference>
<dbReference type="AlphaFoldDB" id="A0A2N1PKG4"/>
<evidence type="ECO:0000256" key="3">
    <source>
        <dbReference type="ARBA" id="ARBA00022989"/>
    </source>
</evidence>
<evidence type="ECO:0000259" key="6">
    <source>
        <dbReference type="Pfam" id="PF00999"/>
    </source>
</evidence>
<feature type="transmembrane region" description="Helical" evidence="5">
    <location>
        <begin position="340"/>
        <end position="360"/>
    </location>
</feature>
<keyword evidence="3 5" id="KW-1133">Transmembrane helix</keyword>
<reference evidence="7 8" key="1">
    <citation type="journal article" date="2017" name="ISME J.">
        <title>Potential for microbial H2 and metal transformations associated with novel bacteria and archaea in deep terrestrial subsurface sediments.</title>
        <authorList>
            <person name="Hernsdorf A.W."/>
            <person name="Amano Y."/>
            <person name="Miyakawa K."/>
            <person name="Ise K."/>
            <person name="Suzuki Y."/>
            <person name="Anantharaman K."/>
            <person name="Probst A."/>
            <person name="Burstein D."/>
            <person name="Thomas B.C."/>
            <person name="Banfield J.F."/>
        </authorList>
    </citation>
    <scope>NUCLEOTIDE SEQUENCE [LARGE SCALE GENOMIC DNA]</scope>
    <source>
        <strain evidence="7">HGW-Wallbacteria-1</strain>
    </source>
</reference>